<dbReference type="AlphaFoldDB" id="A0A8C0AF24"/>
<feature type="chain" id="PRO_5034418831" description="T-cell surface glycoprotein CD8 alpha chain" evidence="18">
    <location>
        <begin position="22"/>
        <end position="383"/>
    </location>
</feature>
<evidence type="ECO:0000256" key="13">
    <source>
        <dbReference type="ARBA" id="ARBA00023288"/>
    </source>
</evidence>
<evidence type="ECO:0000256" key="6">
    <source>
        <dbReference type="ARBA" id="ARBA00022859"/>
    </source>
</evidence>
<keyword evidence="8" id="KW-1064">Adaptive immunity</keyword>
<dbReference type="InterPro" id="IPR013783">
    <property type="entry name" value="Ig-like_fold"/>
</dbReference>
<comment type="subunit">
    <text evidence="15">Forms disulfide-linked heterodimers with CD8B at the cell surface. Also forms homodimers in several cell types including NK-cells or peripheral blood T-lymphocytes. Interacts with the MHC class I HLA-A/B2M dimer. Interacts with LCK in a zinc-dependent manner.</text>
</comment>
<organism evidence="20 21">
    <name type="scientific">Bos mutus grunniens</name>
    <name type="common">Wild yak</name>
    <name type="synonym">Bos grunniens</name>
    <dbReference type="NCBI Taxonomy" id="30521"/>
    <lineage>
        <taxon>Eukaryota</taxon>
        <taxon>Metazoa</taxon>
        <taxon>Chordata</taxon>
        <taxon>Craniata</taxon>
        <taxon>Vertebrata</taxon>
        <taxon>Euteleostomi</taxon>
        <taxon>Mammalia</taxon>
        <taxon>Eutheria</taxon>
        <taxon>Laurasiatheria</taxon>
        <taxon>Artiodactyla</taxon>
        <taxon>Ruminantia</taxon>
        <taxon>Pecora</taxon>
        <taxon>Bovidae</taxon>
        <taxon>Bovinae</taxon>
        <taxon>Bos</taxon>
    </lineage>
</organism>
<protein>
    <recommendedName>
        <fullName evidence="2">T-cell surface glycoprotein CD8 alpha chain</fullName>
    </recommendedName>
</protein>
<evidence type="ECO:0000256" key="17">
    <source>
        <dbReference type="SAM" id="Phobius"/>
    </source>
</evidence>
<keyword evidence="21" id="KW-1185">Reference proteome</keyword>
<dbReference type="Proteomes" id="UP000694520">
    <property type="component" value="Chromosome 9"/>
</dbReference>
<feature type="transmembrane region" description="Helical" evidence="17">
    <location>
        <begin position="227"/>
        <end position="251"/>
    </location>
</feature>
<keyword evidence="7 17" id="KW-1133">Transmembrane helix</keyword>
<dbReference type="GO" id="GO:0002456">
    <property type="term" value="P:T cell mediated immunity"/>
    <property type="evidence" value="ECO:0007669"/>
    <property type="project" value="TreeGrafter"/>
</dbReference>
<reference evidence="20" key="3">
    <citation type="submission" date="2025-09" db="UniProtKB">
        <authorList>
            <consortium name="Ensembl"/>
        </authorList>
    </citation>
    <scope>IDENTIFICATION</scope>
</reference>
<dbReference type="InterPro" id="IPR007110">
    <property type="entry name" value="Ig-like_dom"/>
</dbReference>
<dbReference type="GO" id="GO:0009897">
    <property type="term" value="C:external side of plasma membrane"/>
    <property type="evidence" value="ECO:0007669"/>
    <property type="project" value="UniProtKB-ARBA"/>
</dbReference>
<dbReference type="GO" id="GO:0045065">
    <property type="term" value="P:cytotoxic T cell differentiation"/>
    <property type="evidence" value="ECO:0007669"/>
    <property type="project" value="TreeGrafter"/>
</dbReference>
<sequence>MASLLTALILPLALLLLGELATPGGSGGGAGMGWGGRGWCGKGLPAQSRCPCPADAAKVLGSLSFRMSPTQKETRLGEKVELQCELLQSGMATGCSWLRHIPGDDPRPTFLMYLSAQRVKLAEGLDPRHISGARVSGTKFQLTLSSFLQEDQGYYFCSVVSNSILYFSNFVPVFLPAKPATTPAMRPSTRAPTSAPQTRSVSPRSEVCRTSAGSAVETSRLDFACNIYIWAPLVGTCGVLLLSLVITGICYRRKSWGIAREDSPIFAALWSRPPLRAVQLGSDFWNFELHRRARHCLCLSWREYAGKTPSLSTPREVFRKAEPHPRSGSGRGGCYTRKARRSGLITNAWDGGRAGPGCGPGTSAQEARVKTTTGSGLSLAPFL</sequence>
<dbReference type="Ensembl" id="ENSBGRT00000033733.1">
    <property type="protein sequence ID" value="ENSBGRP00000029130.1"/>
    <property type="gene ID" value="ENSBGRG00000018381.1"/>
</dbReference>
<evidence type="ECO:0000256" key="10">
    <source>
        <dbReference type="ARBA" id="ARBA00023139"/>
    </source>
</evidence>
<dbReference type="GO" id="GO:0043235">
    <property type="term" value="C:receptor complex"/>
    <property type="evidence" value="ECO:0007669"/>
    <property type="project" value="UniProtKB-ARBA"/>
</dbReference>
<evidence type="ECO:0000256" key="15">
    <source>
        <dbReference type="ARBA" id="ARBA00063291"/>
    </source>
</evidence>
<keyword evidence="11" id="KW-1015">Disulfide bond</keyword>
<reference evidence="20" key="1">
    <citation type="submission" date="2019-05" db="EMBL/GenBank/DDBJ databases">
        <authorList>
            <person name="Zhang S."/>
            <person name="Liu J."/>
        </authorList>
    </citation>
    <scope>NUCLEOTIDE SEQUENCE [LARGE SCALE GENOMIC DNA]</scope>
</reference>
<evidence type="ECO:0000256" key="4">
    <source>
        <dbReference type="ARBA" id="ARBA00022692"/>
    </source>
</evidence>
<dbReference type="InterPro" id="IPR036179">
    <property type="entry name" value="Ig-like_dom_sf"/>
</dbReference>
<keyword evidence="13" id="KW-0449">Lipoprotein</keyword>
<evidence type="ECO:0000256" key="12">
    <source>
        <dbReference type="ARBA" id="ARBA00023180"/>
    </source>
</evidence>
<evidence type="ECO:0000256" key="9">
    <source>
        <dbReference type="ARBA" id="ARBA00023136"/>
    </source>
</evidence>
<evidence type="ECO:0000256" key="14">
    <source>
        <dbReference type="ARBA" id="ARBA00023319"/>
    </source>
</evidence>
<dbReference type="SMART" id="SM00409">
    <property type="entry name" value="IG"/>
    <property type="match status" value="1"/>
</dbReference>
<dbReference type="InterPro" id="IPR013106">
    <property type="entry name" value="Ig_V-set"/>
</dbReference>
<feature type="signal peptide" evidence="18">
    <location>
        <begin position="1"/>
        <end position="21"/>
    </location>
</feature>
<reference evidence="20" key="2">
    <citation type="submission" date="2025-08" db="UniProtKB">
        <authorList>
            <consortium name="Ensembl"/>
        </authorList>
    </citation>
    <scope>IDENTIFICATION</scope>
</reference>
<keyword evidence="10" id="KW-0564">Palmitate</keyword>
<evidence type="ECO:0000256" key="1">
    <source>
        <dbReference type="ARBA" id="ARBA00004251"/>
    </source>
</evidence>
<evidence type="ECO:0000259" key="19">
    <source>
        <dbReference type="PROSITE" id="PS50835"/>
    </source>
</evidence>
<dbReference type="InterPro" id="IPR003599">
    <property type="entry name" value="Ig_sub"/>
</dbReference>
<keyword evidence="9 17" id="KW-0472">Membrane</keyword>
<evidence type="ECO:0000256" key="3">
    <source>
        <dbReference type="ARBA" id="ARBA00022475"/>
    </source>
</evidence>
<comment type="subcellular location">
    <subcellularLocation>
        <location evidence="1">Cell membrane</location>
        <topology evidence="1">Single-pass type I membrane protein</topology>
    </subcellularLocation>
</comment>
<feature type="region of interest" description="Disordered" evidence="16">
    <location>
        <begin position="350"/>
        <end position="383"/>
    </location>
</feature>
<feature type="compositionally biased region" description="Polar residues" evidence="16">
    <location>
        <begin position="190"/>
        <end position="203"/>
    </location>
</feature>
<dbReference type="GeneTree" id="ENSGT00940000156588"/>
<dbReference type="PANTHER" id="PTHR10441">
    <property type="entry name" value="CD8 ALPHA CHAIN"/>
    <property type="match status" value="1"/>
</dbReference>
<dbReference type="PANTHER" id="PTHR10441:SF2">
    <property type="entry name" value="T-CELL SURFACE GLYCOPROTEIN CD8 ALPHA CHAIN"/>
    <property type="match status" value="1"/>
</dbReference>
<keyword evidence="3" id="KW-1003">Cell membrane</keyword>
<keyword evidence="4 17" id="KW-0812">Transmembrane</keyword>
<keyword evidence="5 18" id="KW-0732">Signal</keyword>
<evidence type="ECO:0000256" key="16">
    <source>
        <dbReference type="SAM" id="MobiDB-lite"/>
    </source>
</evidence>
<dbReference type="InterPro" id="IPR015468">
    <property type="entry name" value="CD8_asu"/>
</dbReference>
<evidence type="ECO:0000256" key="18">
    <source>
        <dbReference type="SAM" id="SignalP"/>
    </source>
</evidence>
<feature type="domain" description="Ig-like" evidence="19">
    <location>
        <begin position="53"/>
        <end position="159"/>
    </location>
</feature>
<dbReference type="Gene3D" id="2.60.40.10">
    <property type="entry name" value="Immunoglobulins"/>
    <property type="match status" value="1"/>
</dbReference>
<evidence type="ECO:0000256" key="5">
    <source>
        <dbReference type="ARBA" id="ARBA00022729"/>
    </source>
</evidence>
<dbReference type="SUPFAM" id="SSF48726">
    <property type="entry name" value="Immunoglobulin"/>
    <property type="match status" value="1"/>
</dbReference>
<feature type="region of interest" description="Disordered" evidence="16">
    <location>
        <begin position="182"/>
        <end position="204"/>
    </location>
</feature>
<evidence type="ECO:0000256" key="8">
    <source>
        <dbReference type="ARBA" id="ARBA00023130"/>
    </source>
</evidence>
<feature type="compositionally biased region" description="Polar residues" evidence="16">
    <location>
        <begin position="362"/>
        <end position="376"/>
    </location>
</feature>
<proteinExistence type="predicted"/>
<keyword evidence="12" id="KW-0325">Glycoprotein</keyword>
<accession>A0A8C0AF24</accession>
<dbReference type="PROSITE" id="PS50835">
    <property type="entry name" value="IG_LIKE"/>
    <property type="match status" value="1"/>
</dbReference>
<dbReference type="Pfam" id="PF07686">
    <property type="entry name" value="V-set"/>
    <property type="match status" value="1"/>
</dbReference>
<dbReference type="GO" id="GO:0007166">
    <property type="term" value="P:cell surface receptor signaling pathway"/>
    <property type="evidence" value="ECO:0007669"/>
    <property type="project" value="TreeGrafter"/>
</dbReference>
<name>A0A8C0AF24_BOSMU</name>
<dbReference type="FunFam" id="2.60.40.10:FF:000956">
    <property type="entry name" value="T-cell surface glycoprotein CD8 alpha chain"/>
    <property type="match status" value="1"/>
</dbReference>
<evidence type="ECO:0000313" key="20">
    <source>
        <dbReference type="Ensembl" id="ENSBGRP00000029130.1"/>
    </source>
</evidence>
<keyword evidence="14" id="KW-0393">Immunoglobulin domain</keyword>
<keyword evidence="6" id="KW-0391">Immunity</keyword>
<evidence type="ECO:0000256" key="11">
    <source>
        <dbReference type="ARBA" id="ARBA00023157"/>
    </source>
</evidence>
<evidence type="ECO:0000313" key="21">
    <source>
        <dbReference type="Proteomes" id="UP000694520"/>
    </source>
</evidence>
<evidence type="ECO:0000256" key="2">
    <source>
        <dbReference type="ARBA" id="ARBA00021525"/>
    </source>
</evidence>
<evidence type="ECO:0000256" key="7">
    <source>
        <dbReference type="ARBA" id="ARBA00022989"/>
    </source>
</evidence>
<dbReference type="SMART" id="SM00406">
    <property type="entry name" value="IGv"/>
    <property type="match status" value="1"/>
</dbReference>